<sequence length="177" mass="18985">MKRSRTASLVVMGLTPLFLSACDNTQKSQQMFTTLDNCAEGGVPAPICQQAQNQASAEAPRAAPSFPNRDQCAQQYDNDTCEETDNWDGTSTWHPAMYGFLVGRVVHDRVTSFYPAGPVFHKRDDSYYSAHYGRIYSTGPGGWHSISSGETAGEGDTIGRGGFGGEGHGEGEGGHGE</sequence>
<accession>A0A370X162</accession>
<dbReference type="RefSeq" id="WP_115479120.1">
    <property type="nucleotide sequence ID" value="NZ_QRBF01000006.1"/>
</dbReference>
<feature type="compositionally biased region" description="Basic and acidic residues" evidence="1">
    <location>
        <begin position="167"/>
        <end position="177"/>
    </location>
</feature>
<name>A0A370X162_9GAMM</name>
<evidence type="ECO:0000256" key="1">
    <source>
        <dbReference type="SAM" id="MobiDB-lite"/>
    </source>
</evidence>
<feature type="chain" id="PRO_5016746987" evidence="2">
    <location>
        <begin position="22"/>
        <end position="177"/>
    </location>
</feature>
<gene>
    <name evidence="3" type="ORF">DWU99_16245</name>
</gene>
<dbReference type="PROSITE" id="PS51257">
    <property type="entry name" value="PROKAR_LIPOPROTEIN"/>
    <property type="match status" value="1"/>
</dbReference>
<dbReference type="EMBL" id="QRBF01000006">
    <property type="protein sequence ID" value="RDS81965.1"/>
    <property type="molecule type" value="Genomic_DNA"/>
</dbReference>
<comment type="caution">
    <text evidence="3">The sequence shown here is derived from an EMBL/GenBank/DDBJ whole genome shotgun (WGS) entry which is preliminary data.</text>
</comment>
<dbReference type="InterPro" id="IPR009576">
    <property type="entry name" value="Biofilm_formation_YgiB"/>
</dbReference>
<feature type="signal peptide" evidence="2">
    <location>
        <begin position="1"/>
        <end position="21"/>
    </location>
</feature>
<dbReference type="OrthoDB" id="7361974at2"/>
<organism evidence="3 4">
    <name type="scientific">Dyella psychrodurans</name>
    <dbReference type="NCBI Taxonomy" id="1927960"/>
    <lineage>
        <taxon>Bacteria</taxon>
        <taxon>Pseudomonadati</taxon>
        <taxon>Pseudomonadota</taxon>
        <taxon>Gammaproteobacteria</taxon>
        <taxon>Lysobacterales</taxon>
        <taxon>Rhodanobacteraceae</taxon>
        <taxon>Dyella</taxon>
    </lineage>
</organism>
<feature type="compositionally biased region" description="Gly residues" evidence="1">
    <location>
        <begin position="156"/>
        <end position="166"/>
    </location>
</feature>
<dbReference type="Pfam" id="PF06693">
    <property type="entry name" value="DUF1190"/>
    <property type="match status" value="1"/>
</dbReference>
<evidence type="ECO:0000313" key="3">
    <source>
        <dbReference type="EMBL" id="RDS81965.1"/>
    </source>
</evidence>
<keyword evidence="2" id="KW-0732">Signal</keyword>
<feature type="region of interest" description="Disordered" evidence="1">
    <location>
        <begin position="148"/>
        <end position="177"/>
    </location>
</feature>
<proteinExistence type="predicted"/>
<evidence type="ECO:0000313" key="4">
    <source>
        <dbReference type="Proteomes" id="UP000255334"/>
    </source>
</evidence>
<reference evidence="3 4" key="1">
    <citation type="submission" date="2018-07" db="EMBL/GenBank/DDBJ databases">
        <title>Dyella monticola sp. nov. and Dyella psychrodurans sp. nov. isolated from monsoon evergreen broad-leaved forest soil of Dinghu Mountain, China.</title>
        <authorList>
            <person name="Gao Z."/>
            <person name="Qiu L."/>
        </authorList>
    </citation>
    <scope>NUCLEOTIDE SEQUENCE [LARGE SCALE GENOMIC DNA]</scope>
    <source>
        <strain evidence="3 4">4MSK11</strain>
    </source>
</reference>
<dbReference type="AlphaFoldDB" id="A0A370X162"/>
<keyword evidence="4" id="KW-1185">Reference proteome</keyword>
<protein>
    <submittedName>
        <fullName evidence="3">DUF1190 domain-containing protein</fullName>
    </submittedName>
</protein>
<dbReference type="Proteomes" id="UP000255334">
    <property type="component" value="Unassembled WGS sequence"/>
</dbReference>
<evidence type="ECO:0000256" key="2">
    <source>
        <dbReference type="SAM" id="SignalP"/>
    </source>
</evidence>